<dbReference type="RefSeq" id="WP_284151156.1">
    <property type="nucleotide sequence ID" value="NZ_AP025516.1"/>
</dbReference>
<dbReference type="EMBL" id="AP025516">
    <property type="protein sequence ID" value="BDD87742.1"/>
    <property type="molecule type" value="Genomic_DNA"/>
</dbReference>
<dbReference type="InterPro" id="IPR019887">
    <property type="entry name" value="Tscrpt_reg_AsnC/Lrp_C"/>
</dbReference>
<dbReference type="Gene3D" id="3.30.70.920">
    <property type="match status" value="1"/>
</dbReference>
<feature type="domain" description="Transcription regulator AsnC/Lrp ligand binding" evidence="1">
    <location>
        <begin position="6"/>
        <end position="75"/>
    </location>
</feature>
<dbReference type="Proteomes" id="UP000830055">
    <property type="component" value="Chromosome"/>
</dbReference>
<keyword evidence="3" id="KW-1185">Reference proteome</keyword>
<evidence type="ECO:0000259" key="1">
    <source>
        <dbReference type="Pfam" id="PF01037"/>
    </source>
</evidence>
<reference evidence="2 3" key="1">
    <citation type="submission" date="2022-01" db="EMBL/GenBank/DDBJ databases">
        <title>Desulfofustis limnae sp. nov., a novel mesophilic sulfate-reducing bacterium isolated from marsh soil.</title>
        <authorList>
            <person name="Watanabe M."/>
            <person name="Takahashi A."/>
            <person name="Kojima H."/>
            <person name="Fukui M."/>
        </authorList>
    </citation>
    <scope>NUCLEOTIDE SEQUENCE [LARGE SCALE GENOMIC DNA]</scope>
    <source>
        <strain evidence="2 3">PPLL</strain>
    </source>
</reference>
<protein>
    <submittedName>
        <fullName evidence="2">AsnC family transcriptional regulator</fullName>
    </submittedName>
</protein>
<dbReference type="Pfam" id="PF01037">
    <property type="entry name" value="AsnC_trans_reg"/>
    <property type="match status" value="1"/>
</dbReference>
<sequence length="92" mass="10221">MVTSIILINTERGYINEVAEILAEMQEISEVYSVSGAYDLIAVARVKTNDDLSTLVTRKLLKIDNILHTETMLAFQVFSKHDLEAMFSVGAA</sequence>
<dbReference type="PANTHER" id="PTHR30154">
    <property type="entry name" value="LEUCINE-RESPONSIVE REGULATORY PROTEIN"/>
    <property type="match status" value="1"/>
</dbReference>
<gene>
    <name evidence="2" type="ORF">DPPLL_21070</name>
</gene>
<dbReference type="InterPro" id="IPR011008">
    <property type="entry name" value="Dimeric_a/b-barrel"/>
</dbReference>
<evidence type="ECO:0000313" key="2">
    <source>
        <dbReference type="EMBL" id="BDD87742.1"/>
    </source>
</evidence>
<evidence type="ECO:0000313" key="3">
    <source>
        <dbReference type="Proteomes" id="UP000830055"/>
    </source>
</evidence>
<accession>A0ABM7W9X2</accession>
<dbReference type="PANTHER" id="PTHR30154:SF34">
    <property type="entry name" value="TRANSCRIPTIONAL REGULATOR AZLB"/>
    <property type="match status" value="1"/>
</dbReference>
<proteinExistence type="predicted"/>
<organism evidence="2 3">
    <name type="scientific">Desulfofustis limnaeus</name>
    <dbReference type="NCBI Taxonomy" id="2740163"/>
    <lineage>
        <taxon>Bacteria</taxon>
        <taxon>Pseudomonadati</taxon>
        <taxon>Thermodesulfobacteriota</taxon>
        <taxon>Desulfobulbia</taxon>
        <taxon>Desulfobulbales</taxon>
        <taxon>Desulfocapsaceae</taxon>
        <taxon>Desulfofustis</taxon>
    </lineage>
</organism>
<name>A0ABM7W9X2_9BACT</name>
<dbReference type="SUPFAM" id="SSF54909">
    <property type="entry name" value="Dimeric alpha+beta barrel"/>
    <property type="match status" value="1"/>
</dbReference>